<proteinExistence type="predicted"/>
<dbReference type="Proteomes" id="UP001179363">
    <property type="component" value="Unassembled WGS sequence"/>
</dbReference>
<comment type="caution">
    <text evidence="1">The sequence shown here is derived from an EMBL/GenBank/DDBJ whole genome shotgun (WGS) entry which is preliminary data.</text>
</comment>
<dbReference type="RefSeq" id="WP_236132224.1">
    <property type="nucleotide sequence ID" value="NZ_JAKGTH010000006.1"/>
</dbReference>
<keyword evidence="2" id="KW-1185">Reference proteome</keyword>
<accession>A0ABS9EAZ7</accession>
<name>A0ABS9EAZ7_9FLAO</name>
<gene>
    <name evidence="1" type="ORF">L1I30_00105</name>
</gene>
<protein>
    <recommendedName>
        <fullName evidence="3">RiboL-PSP-HEPN domain-containing protein</fullName>
    </recommendedName>
</protein>
<dbReference type="EMBL" id="JAKGTH010000006">
    <property type="protein sequence ID" value="MCF4100055.1"/>
    <property type="molecule type" value="Genomic_DNA"/>
</dbReference>
<evidence type="ECO:0000313" key="1">
    <source>
        <dbReference type="EMBL" id="MCF4100055.1"/>
    </source>
</evidence>
<evidence type="ECO:0000313" key="2">
    <source>
        <dbReference type="Proteomes" id="UP001179363"/>
    </source>
</evidence>
<evidence type="ECO:0008006" key="3">
    <source>
        <dbReference type="Google" id="ProtNLM"/>
    </source>
</evidence>
<sequence>MNRIYPDSKGNLRHGNIEIFLEIAVDNYLAAIKNESKTKQEYKKFKERNSIQDFSDLNPKQEKELNEIFKNSFLTNKLTIQSIIMLTVFFESLINEIGCIELGQKYFKENLDRMSITSKWEIVLKLIYKKSLSKESQYYENLKALISTRNNLIHYKTKKIIGDSVDAIAKQMESTPDYFSILKKNMSTLEKFYQELREIDQEKNNLIMYNIGREIKRI</sequence>
<organism evidence="1 2">
    <name type="scientific">Gillisia lutea</name>
    <dbReference type="NCBI Taxonomy" id="2909668"/>
    <lineage>
        <taxon>Bacteria</taxon>
        <taxon>Pseudomonadati</taxon>
        <taxon>Bacteroidota</taxon>
        <taxon>Flavobacteriia</taxon>
        <taxon>Flavobacteriales</taxon>
        <taxon>Flavobacteriaceae</taxon>
        <taxon>Gillisia</taxon>
    </lineage>
</organism>
<reference evidence="1" key="1">
    <citation type="submission" date="2022-01" db="EMBL/GenBank/DDBJ databases">
        <title>Gillisia lutea sp. nov., isolated from marine plastic residues from the Malvarosa beach (Valencia, Spain).</title>
        <authorList>
            <person name="Vidal-Verdu A."/>
            <person name="Molina-Menor E."/>
            <person name="Satari L."/>
            <person name="Pascual J."/>
            <person name="Pereto J."/>
            <person name="Porcar M."/>
        </authorList>
    </citation>
    <scope>NUCLEOTIDE SEQUENCE</scope>
    <source>
        <strain evidence="1">M10.2A</strain>
    </source>
</reference>